<accession>A0A541AZ28</accession>
<dbReference type="OrthoDB" id="4571398at2"/>
<comment type="caution">
    <text evidence="1">The sequence shown here is derived from an EMBL/GenBank/DDBJ whole genome shotgun (WGS) entry which is preliminary data.</text>
</comment>
<reference evidence="1 2" key="1">
    <citation type="submission" date="2019-06" db="EMBL/GenBank/DDBJ databases">
        <title>Rhodococcus spaelei sp. nov., isolated from a cave.</title>
        <authorList>
            <person name="Lee S.D."/>
        </authorList>
    </citation>
    <scope>NUCLEOTIDE SEQUENCE [LARGE SCALE GENOMIC DNA]</scope>
    <source>
        <strain evidence="1 2">C9-5</strain>
    </source>
</reference>
<proteinExistence type="predicted"/>
<dbReference type="RefSeq" id="WP_142103410.1">
    <property type="nucleotide sequence ID" value="NZ_VIGH01000014.1"/>
</dbReference>
<dbReference type="EMBL" id="VIGH01000014">
    <property type="protein sequence ID" value="TQF65312.1"/>
    <property type="molecule type" value="Genomic_DNA"/>
</dbReference>
<keyword evidence="2" id="KW-1185">Reference proteome</keyword>
<organism evidence="1 2">
    <name type="scientific">Rhodococcus spelaei</name>
    <dbReference type="NCBI Taxonomy" id="2546320"/>
    <lineage>
        <taxon>Bacteria</taxon>
        <taxon>Bacillati</taxon>
        <taxon>Actinomycetota</taxon>
        <taxon>Actinomycetes</taxon>
        <taxon>Mycobacteriales</taxon>
        <taxon>Nocardiaceae</taxon>
        <taxon>Rhodococcus</taxon>
    </lineage>
</organism>
<dbReference type="Proteomes" id="UP000316256">
    <property type="component" value="Unassembled WGS sequence"/>
</dbReference>
<sequence length="230" mass="25705">MSSLGPQAIFGDRVARLREVVVESVRETHDRHAAAQNTINPKSQLAYGGSIWAELPNNLCTAVRQEFLDTTVTKYPRARYSLPVLNDCIVYVWRPAGGQSPDEAPFFTSSLRADLFDADVLRQPTLFETHVVDPEGDLSDLEEVVTEADAEQRQVVLIAVTARSERLHVIEWGQVKRGKDSQLDWIGRESIFSFEEENYRPVPVSTHTFADGQPPAAIVTPRIEATNSDE</sequence>
<protein>
    <submittedName>
        <fullName evidence="1">Uncharacterized protein</fullName>
    </submittedName>
</protein>
<evidence type="ECO:0000313" key="2">
    <source>
        <dbReference type="Proteomes" id="UP000316256"/>
    </source>
</evidence>
<gene>
    <name evidence="1" type="ORF">FK531_22100</name>
</gene>
<dbReference type="AlphaFoldDB" id="A0A541AZ28"/>
<name>A0A541AZ28_9NOCA</name>
<evidence type="ECO:0000313" key="1">
    <source>
        <dbReference type="EMBL" id="TQF65312.1"/>
    </source>
</evidence>